<reference evidence="2 3" key="1">
    <citation type="submission" date="2023-08" db="EMBL/GenBank/DDBJ databases">
        <title>Black Yeasts Isolated from many extreme environments.</title>
        <authorList>
            <person name="Coleine C."/>
            <person name="Stajich J.E."/>
            <person name="Selbmann L."/>
        </authorList>
    </citation>
    <scope>NUCLEOTIDE SEQUENCE [LARGE SCALE GENOMIC DNA]</scope>
    <source>
        <strain evidence="2 3">CCFEE 5885</strain>
    </source>
</reference>
<dbReference type="SUPFAM" id="SSF53335">
    <property type="entry name" value="S-adenosyl-L-methionine-dependent methyltransferases"/>
    <property type="match status" value="1"/>
</dbReference>
<keyword evidence="3" id="KW-1185">Reference proteome</keyword>
<dbReference type="Proteomes" id="UP001345013">
    <property type="component" value="Unassembled WGS sequence"/>
</dbReference>
<evidence type="ECO:0000313" key="2">
    <source>
        <dbReference type="EMBL" id="KAK5077440.1"/>
    </source>
</evidence>
<organism evidence="2 3">
    <name type="scientific">Lithohypha guttulata</name>
    <dbReference type="NCBI Taxonomy" id="1690604"/>
    <lineage>
        <taxon>Eukaryota</taxon>
        <taxon>Fungi</taxon>
        <taxon>Dikarya</taxon>
        <taxon>Ascomycota</taxon>
        <taxon>Pezizomycotina</taxon>
        <taxon>Eurotiomycetes</taxon>
        <taxon>Chaetothyriomycetidae</taxon>
        <taxon>Chaetothyriales</taxon>
        <taxon>Trichomeriaceae</taxon>
        <taxon>Lithohypha</taxon>
    </lineage>
</organism>
<evidence type="ECO:0000313" key="3">
    <source>
        <dbReference type="Proteomes" id="UP001345013"/>
    </source>
</evidence>
<gene>
    <name evidence="2" type="ORF">LTR24_009654</name>
</gene>
<dbReference type="InterPro" id="IPR029063">
    <property type="entry name" value="SAM-dependent_MTases_sf"/>
</dbReference>
<comment type="caution">
    <text evidence="2">The sequence shown here is derived from an EMBL/GenBank/DDBJ whole genome shotgun (WGS) entry which is preliminary data.</text>
</comment>
<sequence length="353" mass="39396">MEELMREVGFVDVTVKLFKVPIGTWPANPTLKQAGSVQLVAMLEGLEGLNLAVFTRCLGWSIEDTNRLVEQARQEFKRKKTCYYWPGIETISPADLLDPSRRDLLCDLNKILNDAYFVHGNPRENGEAGLISSHLRIRSQDQLVHELGPEGYLAICFDDSLPDTQAQRQSLDGPVLGGRYMPGKYGRIVATASLKPFKGKTVDVFRRAQQEPAVDHSTHNGVSDAPLNDPDLSTMTNKTPNTPIDERTKTWNWEIAACASANGPRYRGQGLMVRCLDELVHKLVARRDAFKEAQDPRGNLQVKLWSSALDGSGNTEYWIRRGFIKEGEPDVAPKGVWTSTTEFKIQTLSKVVG</sequence>
<evidence type="ECO:0000256" key="1">
    <source>
        <dbReference type="SAM" id="MobiDB-lite"/>
    </source>
</evidence>
<name>A0ABR0JWR2_9EURO</name>
<accession>A0ABR0JWR2</accession>
<feature type="compositionally biased region" description="Polar residues" evidence="1">
    <location>
        <begin position="231"/>
        <end position="242"/>
    </location>
</feature>
<protein>
    <recommendedName>
        <fullName evidence="4">N-acetyltransferase domain-containing protein</fullName>
    </recommendedName>
</protein>
<feature type="region of interest" description="Disordered" evidence="1">
    <location>
        <begin position="210"/>
        <end position="245"/>
    </location>
</feature>
<evidence type="ECO:0008006" key="4">
    <source>
        <dbReference type="Google" id="ProtNLM"/>
    </source>
</evidence>
<dbReference type="EMBL" id="JAVRRG010000224">
    <property type="protein sequence ID" value="KAK5077440.1"/>
    <property type="molecule type" value="Genomic_DNA"/>
</dbReference>
<proteinExistence type="predicted"/>